<keyword evidence="4" id="KW-1185">Reference proteome</keyword>
<proteinExistence type="predicted"/>
<dbReference type="PROSITE" id="PS50110">
    <property type="entry name" value="RESPONSE_REGULATORY"/>
    <property type="match status" value="1"/>
</dbReference>
<dbReference type="AlphaFoldDB" id="A0A562QK40"/>
<dbReference type="Gene3D" id="3.40.50.2300">
    <property type="match status" value="1"/>
</dbReference>
<dbReference type="GO" id="GO:0000160">
    <property type="term" value="P:phosphorelay signal transduction system"/>
    <property type="evidence" value="ECO:0007669"/>
    <property type="project" value="InterPro"/>
</dbReference>
<dbReference type="EMBL" id="VLKZ01000004">
    <property type="protein sequence ID" value="TWI57109.1"/>
    <property type="molecule type" value="Genomic_DNA"/>
</dbReference>
<evidence type="ECO:0000259" key="2">
    <source>
        <dbReference type="PROSITE" id="PS50110"/>
    </source>
</evidence>
<accession>A0A562QK40</accession>
<dbReference type="InterPro" id="IPR011006">
    <property type="entry name" value="CheY-like_superfamily"/>
</dbReference>
<organism evidence="3 4">
    <name type="scientific">Halalkalibacter nanhaiisediminis</name>
    <dbReference type="NCBI Taxonomy" id="688079"/>
    <lineage>
        <taxon>Bacteria</taxon>
        <taxon>Bacillati</taxon>
        <taxon>Bacillota</taxon>
        <taxon>Bacilli</taxon>
        <taxon>Bacillales</taxon>
        <taxon>Bacillaceae</taxon>
        <taxon>Halalkalibacter</taxon>
    </lineage>
</organism>
<name>A0A562QK40_9BACI</name>
<gene>
    <name evidence="3" type="ORF">IQ10_01812</name>
</gene>
<evidence type="ECO:0000313" key="3">
    <source>
        <dbReference type="EMBL" id="TWI57109.1"/>
    </source>
</evidence>
<protein>
    <submittedName>
        <fullName evidence="3">Response regulator receiver domain-containing protein</fullName>
    </submittedName>
</protein>
<feature type="domain" description="Response regulatory" evidence="2">
    <location>
        <begin position="5"/>
        <end position="115"/>
    </location>
</feature>
<evidence type="ECO:0000313" key="4">
    <source>
        <dbReference type="Proteomes" id="UP000315711"/>
    </source>
</evidence>
<dbReference type="OrthoDB" id="2897546at2"/>
<sequence length="122" mass="13969">MNSLTVALIEDEPSHATLMDYHLKQIGVTVHLYTSGQAYLQEMDTFSNQLVIISDQIYAEQITDFVSELEKRSSVPMLIMTTGRQERVQTTTITIEYLHKPFSIHKFRQSVSAFLDDTLITI</sequence>
<comment type="caution">
    <text evidence="1">Lacks conserved residue(s) required for the propagation of feature annotation.</text>
</comment>
<evidence type="ECO:0000256" key="1">
    <source>
        <dbReference type="PROSITE-ProRule" id="PRU00169"/>
    </source>
</evidence>
<dbReference type="Pfam" id="PF00072">
    <property type="entry name" value="Response_reg"/>
    <property type="match status" value="1"/>
</dbReference>
<dbReference type="RefSeq" id="WP_144450128.1">
    <property type="nucleotide sequence ID" value="NZ_VLKZ01000004.1"/>
</dbReference>
<reference evidence="3 4" key="1">
    <citation type="journal article" date="2015" name="Stand. Genomic Sci.">
        <title>Genomic Encyclopedia of Bacterial and Archaeal Type Strains, Phase III: the genomes of soil and plant-associated and newly described type strains.</title>
        <authorList>
            <person name="Whitman W.B."/>
            <person name="Woyke T."/>
            <person name="Klenk H.P."/>
            <person name="Zhou Y."/>
            <person name="Lilburn T.G."/>
            <person name="Beck B.J."/>
            <person name="De Vos P."/>
            <person name="Vandamme P."/>
            <person name="Eisen J.A."/>
            <person name="Garrity G."/>
            <person name="Hugenholtz P."/>
            <person name="Kyrpides N.C."/>
        </authorList>
    </citation>
    <scope>NUCLEOTIDE SEQUENCE [LARGE SCALE GENOMIC DNA]</scope>
    <source>
        <strain evidence="3 4">CGMCC 1.10116</strain>
    </source>
</reference>
<dbReference type="Proteomes" id="UP000315711">
    <property type="component" value="Unassembled WGS sequence"/>
</dbReference>
<dbReference type="InterPro" id="IPR001789">
    <property type="entry name" value="Sig_transdc_resp-reg_receiver"/>
</dbReference>
<dbReference type="SUPFAM" id="SSF52172">
    <property type="entry name" value="CheY-like"/>
    <property type="match status" value="1"/>
</dbReference>
<comment type="caution">
    <text evidence="3">The sequence shown here is derived from an EMBL/GenBank/DDBJ whole genome shotgun (WGS) entry which is preliminary data.</text>
</comment>